<organism evidence="2 3">
    <name type="scientific">Cellulosimicrobium composti</name>
    <dbReference type="NCBI Taxonomy" id="2672572"/>
    <lineage>
        <taxon>Bacteria</taxon>
        <taxon>Bacillati</taxon>
        <taxon>Actinomycetota</taxon>
        <taxon>Actinomycetes</taxon>
        <taxon>Micrococcales</taxon>
        <taxon>Promicromonosporaceae</taxon>
        <taxon>Cellulosimicrobium</taxon>
    </lineage>
</organism>
<evidence type="ECO:0000313" key="2">
    <source>
        <dbReference type="EMBL" id="MTG90646.1"/>
    </source>
</evidence>
<gene>
    <name evidence="2" type="ORF">GJV82_17135</name>
</gene>
<evidence type="ECO:0000256" key="1">
    <source>
        <dbReference type="SAM" id="MobiDB-lite"/>
    </source>
</evidence>
<dbReference type="Gene3D" id="3.40.1490.10">
    <property type="entry name" value="Bit1"/>
    <property type="match status" value="1"/>
</dbReference>
<accession>A0A6N7ZMI4</accession>
<dbReference type="InterPro" id="IPR023476">
    <property type="entry name" value="Pep_tRNA_hydro_II_dom_sf"/>
</dbReference>
<evidence type="ECO:0000313" key="3">
    <source>
        <dbReference type="Proteomes" id="UP000440668"/>
    </source>
</evidence>
<dbReference type="Proteomes" id="UP000440668">
    <property type="component" value="Unassembled WGS sequence"/>
</dbReference>
<dbReference type="Pfam" id="PF09391">
    <property type="entry name" value="DUF2000"/>
    <property type="match status" value="1"/>
</dbReference>
<feature type="region of interest" description="Disordered" evidence="1">
    <location>
        <begin position="1"/>
        <end position="37"/>
    </location>
</feature>
<dbReference type="SUPFAM" id="SSF102462">
    <property type="entry name" value="Peptidyl-tRNA hydrolase II"/>
    <property type="match status" value="1"/>
</dbReference>
<dbReference type="InterPro" id="IPR018988">
    <property type="entry name" value="DUF2000"/>
</dbReference>
<reference evidence="2 3" key="1">
    <citation type="submission" date="2019-11" db="EMBL/GenBank/DDBJ databases">
        <title>Cellulosimicrobium composti sp. nov. isolated from a compost.</title>
        <authorList>
            <person name="Yang Y."/>
        </authorList>
    </citation>
    <scope>NUCLEOTIDE SEQUENCE [LARGE SCALE GENOMIC DNA]</scope>
    <source>
        <strain evidence="2 3">BIT-GX5</strain>
    </source>
</reference>
<sequence length="175" mass="18816">MQETYKTRRRARRTLRSWTRTTPSRPPVPDAPGAPDAAPVRFDTKIAVVLRDDLLPWQELNVTAFLVSGIATSAPGLVGEAYRDADGTAYLPMLRQPVVVLTASADVLAAARVRALGRGIPLVVYTRDLFATGHDAANRAAVAAVRGDDLDLVGIGLRGPRNAVDKVVKGSRMHP</sequence>
<name>A0A6N7ZMI4_9MICO</name>
<protein>
    <submittedName>
        <fullName evidence="2">DUF2000 family protein</fullName>
    </submittedName>
</protein>
<comment type="caution">
    <text evidence="2">The sequence shown here is derived from an EMBL/GenBank/DDBJ whole genome shotgun (WGS) entry which is preliminary data.</text>
</comment>
<dbReference type="AlphaFoldDB" id="A0A6N7ZMI4"/>
<dbReference type="EMBL" id="WMKA01000057">
    <property type="protein sequence ID" value="MTG90646.1"/>
    <property type="molecule type" value="Genomic_DNA"/>
</dbReference>
<proteinExistence type="predicted"/>